<gene>
    <name evidence="4" type="ordered locus">RSal33209_3138</name>
</gene>
<keyword evidence="5" id="KW-1185">Reference proteome</keyword>
<evidence type="ECO:0000256" key="2">
    <source>
        <dbReference type="ARBA" id="ARBA00023163"/>
    </source>
</evidence>
<dbReference type="Pfam" id="PF13280">
    <property type="entry name" value="WYL"/>
    <property type="match status" value="1"/>
</dbReference>
<dbReference type="PANTHER" id="PTHR34580:SF3">
    <property type="entry name" value="PROTEIN PAFB"/>
    <property type="match status" value="1"/>
</dbReference>
<dbReference type="Gene3D" id="1.10.10.10">
    <property type="entry name" value="Winged helix-like DNA-binding domain superfamily/Winged helix DNA-binding domain"/>
    <property type="match status" value="1"/>
</dbReference>
<keyword evidence="1" id="KW-0805">Transcription regulation</keyword>
<evidence type="ECO:0000313" key="5">
    <source>
        <dbReference type="Proteomes" id="UP000002007"/>
    </source>
</evidence>
<evidence type="ECO:0000259" key="3">
    <source>
        <dbReference type="PROSITE" id="PS51000"/>
    </source>
</evidence>
<dbReference type="PROSITE" id="PS51000">
    <property type="entry name" value="HTH_DEOR_2"/>
    <property type="match status" value="1"/>
</dbReference>
<accession>A9WUI5</accession>
<evidence type="ECO:0000313" key="4">
    <source>
        <dbReference type="EMBL" id="ABY24856.1"/>
    </source>
</evidence>
<feature type="domain" description="HTH deoR-type" evidence="3">
    <location>
        <begin position="1"/>
        <end position="49"/>
    </location>
</feature>
<dbReference type="InterPro" id="IPR026881">
    <property type="entry name" value="WYL_dom"/>
</dbReference>
<keyword evidence="2" id="KW-0804">Transcription</keyword>
<dbReference type="PANTHER" id="PTHR34580">
    <property type="match status" value="1"/>
</dbReference>
<dbReference type="GO" id="GO:0003700">
    <property type="term" value="F:DNA-binding transcription factor activity"/>
    <property type="evidence" value="ECO:0007669"/>
    <property type="project" value="InterPro"/>
</dbReference>
<dbReference type="PROSITE" id="PS52050">
    <property type="entry name" value="WYL"/>
    <property type="match status" value="1"/>
</dbReference>
<proteinExistence type="predicted"/>
<name>A9WUI5_RENSM</name>
<dbReference type="InterPro" id="IPR013196">
    <property type="entry name" value="HTH_11"/>
</dbReference>
<sequence length="313" mass="34864">MLSLLQHHRFWPGNDLAEKLEVSLRTLRRDVERLRELGYPVEARRGTDGGYQLAAGASLPPLVVDDEEAVALTIGLRLAAQGAINGIEEASISALAKVIQVMPARLRRRVEALQLATVPSGSAPGPVVDATVLTTIAQACRDEERLDFSYTAHNGEQTERHVEPRRLVAVGQRWYLVAYDLTRHDWLSFRLDRLREPKNTAERFRSRKIPALNAAEFVQNSLSGTISGPNNYHILLHASGREIRDRLGAWAQLTEVAHESCELTISSYSATWAVFAALSAEVKFELIEGIGFAEILESWRQQIEQNLKVSAKP</sequence>
<dbReference type="HOGENOM" id="CLU_041141_1_0_11"/>
<dbReference type="Pfam" id="PF08279">
    <property type="entry name" value="HTH_11"/>
    <property type="match status" value="1"/>
</dbReference>
<evidence type="ECO:0000256" key="1">
    <source>
        <dbReference type="ARBA" id="ARBA00023015"/>
    </source>
</evidence>
<dbReference type="SUPFAM" id="SSF46785">
    <property type="entry name" value="Winged helix' DNA-binding domain"/>
    <property type="match status" value="1"/>
</dbReference>
<reference evidence="5" key="1">
    <citation type="journal article" date="2008" name="J. Bacteriol.">
        <title>Genome sequence of the fish pathogen Renibacterium salmoninarum suggests reductive evolution away from an environmental Arthrobacter ancestor.</title>
        <authorList>
            <person name="Wiens G.D."/>
            <person name="Rockey D.D."/>
            <person name="Wu Z."/>
            <person name="Chang J."/>
            <person name="Levy R."/>
            <person name="Crane S."/>
            <person name="Chen D.S."/>
            <person name="Capri G.R."/>
            <person name="Burnett J.R."/>
            <person name="Sudheesh P.S."/>
            <person name="Schipma M.J."/>
            <person name="Burd H."/>
            <person name="Bhattacharyya A."/>
            <person name="Rhodes L.D."/>
            <person name="Kaul R."/>
            <person name="Strom M.S."/>
        </authorList>
    </citation>
    <scope>NUCLEOTIDE SEQUENCE [LARGE SCALE GENOMIC DNA]</scope>
    <source>
        <strain evidence="5">ATCC 33209 / DSM 20767 / JCM 11484 / NBRC 15589 / NCIMB 2235</strain>
    </source>
</reference>
<dbReference type="STRING" id="288705.RSal33209_3138"/>
<dbReference type="InterPro" id="IPR036388">
    <property type="entry name" value="WH-like_DNA-bd_sf"/>
</dbReference>
<dbReference type="InterPro" id="IPR051534">
    <property type="entry name" value="CBASS_pafABC_assoc_protein"/>
</dbReference>
<dbReference type="EMBL" id="CP000910">
    <property type="protein sequence ID" value="ABY24856.1"/>
    <property type="molecule type" value="Genomic_DNA"/>
</dbReference>
<dbReference type="Proteomes" id="UP000002007">
    <property type="component" value="Chromosome"/>
</dbReference>
<dbReference type="InterPro" id="IPR036390">
    <property type="entry name" value="WH_DNA-bd_sf"/>
</dbReference>
<dbReference type="KEGG" id="rsa:RSal33209_3138"/>
<dbReference type="eggNOG" id="COG2378">
    <property type="taxonomic scope" value="Bacteria"/>
</dbReference>
<organism evidence="4 5">
    <name type="scientific">Renibacterium salmoninarum (strain ATCC 33209 / DSM 20767 / JCM 11484 / NBRC 15589 / NCIMB 2235)</name>
    <dbReference type="NCBI Taxonomy" id="288705"/>
    <lineage>
        <taxon>Bacteria</taxon>
        <taxon>Bacillati</taxon>
        <taxon>Actinomycetota</taxon>
        <taxon>Actinomycetes</taxon>
        <taxon>Micrococcales</taxon>
        <taxon>Micrococcaceae</taxon>
        <taxon>Renibacterium</taxon>
    </lineage>
</organism>
<protein>
    <submittedName>
        <fullName evidence="4">Transcriptional regulator</fullName>
    </submittedName>
</protein>
<dbReference type="InterPro" id="IPR001034">
    <property type="entry name" value="DeoR_HTH"/>
</dbReference>
<dbReference type="AlphaFoldDB" id="A9WUI5"/>